<evidence type="ECO:0000313" key="15">
    <source>
        <dbReference type="WBParaSite" id="PSU_v2.g11372.t1"/>
    </source>
</evidence>
<keyword evidence="3" id="KW-0812">Transmembrane</keyword>
<evidence type="ECO:0000313" key="14">
    <source>
        <dbReference type="Proteomes" id="UP000887577"/>
    </source>
</evidence>
<dbReference type="GO" id="GO:0000981">
    <property type="term" value="F:DNA-binding transcription factor activity, RNA polymerase II-specific"/>
    <property type="evidence" value="ECO:0007669"/>
    <property type="project" value="TreeGrafter"/>
</dbReference>
<feature type="domain" description="BHLH" evidence="13">
    <location>
        <begin position="329"/>
        <end position="379"/>
    </location>
</feature>
<dbReference type="AlphaFoldDB" id="A0A914XWM9"/>
<evidence type="ECO:0000256" key="6">
    <source>
        <dbReference type="ARBA" id="ARBA00023015"/>
    </source>
</evidence>
<dbReference type="GO" id="GO:0005634">
    <property type="term" value="C:nucleus"/>
    <property type="evidence" value="ECO:0007669"/>
    <property type="project" value="UniProtKB-SubCell"/>
</dbReference>
<dbReference type="WBParaSite" id="PSU_v2.g11372.t1">
    <property type="protein sequence ID" value="PSU_v2.g11372.t1"/>
    <property type="gene ID" value="PSU_v2.g11372"/>
</dbReference>
<evidence type="ECO:0000256" key="1">
    <source>
        <dbReference type="ARBA" id="ARBA00004123"/>
    </source>
</evidence>
<dbReference type="GO" id="GO:0000978">
    <property type="term" value="F:RNA polymerase II cis-regulatory region sequence-specific DNA binding"/>
    <property type="evidence" value="ECO:0007669"/>
    <property type="project" value="TreeGrafter"/>
</dbReference>
<keyword evidence="5" id="KW-1133">Transmembrane helix</keyword>
<dbReference type="InterPro" id="IPR036638">
    <property type="entry name" value="HLH_DNA-bd_sf"/>
</dbReference>
<dbReference type="Gene3D" id="4.10.280.10">
    <property type="entry name" value="Helix-loop-helix DNA-binding domain"/>
    <property type="match status" value="1"/>
</dbReference>
<keyword evidence="10" id="KW-0539">Nucleus</keyword>
<dbReference type="GO" id="GO:0046983">
    <property type="term" value="F:protein dimerization activity"/>
    <property type="evidence" value="ECO:0007669"/>
    <property type="project" value="InterPro"/>
</dbReference>
<evidence type="ECO:0000256" key="12">
    <source>
        <dbReference type="SAM" id="MobiDB-lite"/>
    </source>
</evidence>
<accession>A0A914XWM9</accession>
<keyword evidence="11" id="KW-0175">Coiled coil</keyword>
<evidence type="ECO:0000256" key="4">
    <source>
        <dbReference type="ARBA" id="ARBA00022824"/>
    </source>
</evidence>
<evidence type="ECO:0000256" key="2">
    <source>
        <dbReference type="ARBA" id="ARBA00004477"/>
    </source>
</evidence>
<proteinExistence type="predicted"/>
<dbReference type="Pfam" id="PF00010">
    <property type="entry name" value="HLH"/>
    <property type="match status" value="1"/>
</dbReference>
<evidence type="ECO:0000256" key="11">
    <source>
        <dbReference type="SAM" id="Coils"/>
    </source>
</evidence>
<keyword evidence="7" id="KW-0238">DNA-binding</keyword>
<dbReference type="PANTHER" id="PTHR46062">
    <property type="entry name" value="STEROL REGULATORY ELEMENT-BINDING PROTEIN"/>
    <property type="match status" value="1"/>
</dbReference>
<comment type="subcellular location">
    <subcellularLocation>
        <location evidence="2">Endoplasmic reticulum membrane</location>
        <topology evidence="2">Multi-pass membrane protein</topology>
    </subcellularLocation>
    <subcellularLocation>
        <location evidence="1">Nucleus</location>
    </subcellularLocation>
</comment>
<dbReference type="PANTHER" id="PTHR46062:SF1">
    <property type="entry name" value="LP12374P"/>
    <property type="match status" value="1"/>
</dbReference>
<feature type="coiled-coil region" evidence="11">
    <location>
        <begin position="369"/>
        <end position="396"/>
    </location>
</feature>
<keyword evidence="8" id="KW-0472">Membrane</keyword>
<dbReference type="SUPFAM" id="SSF47459">
    <property type="entry name" value="HLH, helix-loop-helix DNA-binding domain"/>
    <property type="match status" value="1"/>
</dbReference>
<evidence type="ECO:0000256" key="9">
    <source>
        <dbReference type="ARBA" id="ARBA00023163"/>
    </source>
</evidence>
<evidence type="ECO:0000256" key="10">
    <source>
        <dbReference type="ARBA" id="ARBA00023242"/>
    </source>
</evidence>
<evidence type="ECO:0000256" key="7">
    <source>
        <dbReference type="ARBA" id="ARBA00023125"/>
    </source>
</evidence>
<keyword evidence="14" id="KW-1185">Reference proteome</keyword>
<evidence type="ECO:0000259" key="13">
    <source>
        <dbReference type="PROSITE" id="PS50888"/>
    </source>
</evidence>
<dbReference type="SMART" id="SM00353">
    <property type="entry name" value="HLH"/>
    <property type="match status" value="1"/>
</dbReference>
<dbReference type="GO" id="GO:0005789">
    <property type="term" value="C:endoplasmic reticulum membrane"/>
    <property type="evidence" value="ECO:0007669"/>
    <property type="project" value="UniProtKB-SubCell"/>
</dbReference>
<protein>
    <submittedName>
        <fullName evidence="15">BHLH domain-containing protein</fullName>
    </submittedName>
</protein>
<dbReference type="PROSITE" id="PS50888">
    <property type="entry name" value="BHLH"/>
    <property type="match status" value="1"/>
</dbReference>
<keyword evidence="9" id="KW-0804">Transcription</keyword>
<feature type="region of interest" description="Disordered" evidence="12">
    <location>
        <begin position="296"/>
        <end position="330"/>
    </location>
</feature>
<sequence length="1072" mass="121779">MNNNCMDPFRALENDLDDAREVIQSLAQQGNYMDTSRTPSPPYGDQYYTYPNQNPFQSRQYEHNIVPYSSQPQMNGYRQYPPPPSSNDLLESGQYQTIPESTVMPRHGQQISNDQFWMEHDSYNSQQPIYMETNGVQIEQQQPQGLPPAQIFTTSPTLPPTEYLNNEYADQFVTNVAYYSPPLPQQQPPQTQPQIVYQQTSPETNVSNASPPMYPNVPESSRSKEQKVIELLLEMSPREWQNLRTKNQIISRGTSLDIKQEPKDKPSGVATKLTKQVTSMPDIASVASISPPAVVSPTALSSNSGEWRDDSDNDEFEPLPVTRKGPKTERRTAHNLIEKKYRCSINDRINQLKDMLAPEEGKLSKSATLRRAVEEVSSLRAQNAALVVENEKLQAAVRALASNSSESAESIIAQINNSANKVKKGMLDKSRVSLCIFLCVFLAFNPFSLFLSTSDGVAGEAHHQPPLNPDDPIIYKVHHRTLKSIGDEPPFELDTSSWIQESFVRNSFIWAINVFIVVFVLNRLLVYGEPVADGQASSWRQFLSVKQLANRYINDGNYKEGQRQLLDSLQYLNRPHPTSSSEFTSVVWQIFRHILNSLWIGRWFSRRRRSAAQPVPFVRKSHAASALVYHQLHQLHLIGVDGIESDSLGGLNLALSAVNLAESAGISRDGTGITYKIRADIYINAAIRVRLALPRFLGTVLFHYFMGRARRHVRKARNVEGEDVSALDWMVSNTPLMRRFLAKSDNLEKVLKCSKNFTYYPFSDGVPTAKPIDRLTFAFKMHLLSTLSEKLLKSNDSERPEDFIEISHILLQLSTNDPKQKSGEEEWDSDCSTRGDELCTWWTHLITCGLYWRYGDSTRSQKHYALIRKCPSILLKNDLALSMGFAFCARKLCIDNKDNDGCAEMVWAHVRASFGHIKKETRISPRKAAPTVAHLHKTIESITCQWLLTSTIDVWHFQLKDSLPYWEQRTSTSLRRLFHDILGRMKTLKLESDKSKIATFKFLGHAISGANPLEIVELFRKIEGQTSGNKLTKQQINDKKRPSLSLADIQNHYDVFKRLQKDVSTIISPRRP</sequence>
<dbReference type="Proteomes" id="UP000887577">
    <property type="component" value="Unplaced"/>
</dbReference>
<dbReference type="InterPro" id="IPR011598">
    <property type="entry name" value="bHLH_dom"/>
</dbReference>
<organism evidence="14 15">
    <name type="scientific">Panagrolaimus superbus</name>
    <dbReference type="NCBI Taxonomy" id="310955"/>
    <lineage>
        <taxon>Eukaryota</taxon>
        <taxon>Metazoa</taxon>
        <taxon>Ecdysozoa</taxon>
        <taxon>Nematoda</taxon>
        <taxon>Chromadorea</taxon>
        <taxon>Rhabditida</taxon>
        <taxon>Tylenchina</taxon>
        <taxon>Panagrolaimomorpha</taxon>
        <taxon>Panagrolaimoidea</taxon>
        <taxon>Panagrolaimidae</taxon>
        <taxon>Panagrolaimus</taxon>
    </lineage>
</organism>
<evidence type="ECO:0000256" key="3">
    <source>
        <dbReference type="ARBA" id="ARBA00022692"/>
    </source>
</evidence>
<keyword evidence="4" id="KW-0256">Endoplasmic reticulum</keyword>
<evidence type="ECO:0000256" key="5">
    <source>
        <dbReference type="ARBA" id="ARBA00022989"/>
    </source>
</evidence>
<keyword evidence="6" id="KW-0805">Transcription regulation</keyword>
<evidence type="ECO:0000256" key="8">
    <source>
        <dbReference type="ARBA" id="ARBA00023136"/>
    </source>
</evidence>
<name>A0A914XWM9_9BILA</name>
<feature type="region of interest" description="Disordered" evidence="12">
    <location>
        <begin position="203"/>
        <end position="222"/>
    </location>
</feature>
<reference evidence="15" key="1">
    <citation type="submission" date="2022-11" db="UniProtKB">
        <authorList>
            <consortium name="WormBaseParasite"/>
        </authorList>
    </citation>
    <scope>IDENTIFICATION</scope>
</reference>